<dbReference type="InterPro" id="IPR051201">
    <property type="entry name" value="Chloro_Bact_Ser_Proteases"/>
</dbReference>
<dbReference type="InterPro" id="IPR036034">
    <property type="entry name" value="PDZ_sf"/>
</dbReference>
<keyword evidence="2" id="KW-0645">Protease</keyword>
<accession>A0A061S5J9</accession>
<dbReference type="PRINTS" id="PR00834">
    <property type="entry name" value="PROTEASES2C"/>
</dbReference>
<dbReference type="SUPFAM" id="SSF68906">
    <property type="entry name" value="SAP domain"/>
    <property type="match status" value="1"/>
</dbReference>
<dbReference type="SMART" id="SM00228">
    <property type="entry name" value="PDZ"/>
    <property type="match status" value="1"/>
</dbReference>
<dbReference type="Pfam" id="PF13365">
    <property type="entry name" value="Trypsin_2"/>
    <property type="match status" value="1"/>
</dbReference>
<dbReference type="InterPro" id="IPR001940">
    <property type="entry name" value="Peptidase_S1C"/>
</dbReference>
<reference evidence="6" key="1">
    <citation type="submission" date="2014-05" db="EMBL/GenBank/DDBJ databases">
        <title>The transcriptome of the halophilic microalga Tetraselmis sp. GSL018 isolated from the Great Salt Lake, Utah.</title>
        <authorList>
            <person name="Jinkerson R.E."/>
            <person name="D'Adamo S."/>
            <person name="Posewitz M.C."/>
        </authorList>
    </citation>
    <scope>NUCLEOTIDE SEQUENCE</scope>
    <source>
        <strain evidence="6">GSL018</strain>
    </source>
</reference>
<dbReference type="GO" id="GO:0006508">
    <property type="term" value="P:proteolysis"/>
    <property type="evidence" value="ECO:0007669"/>
    <property type="project" value="UniProtKB-KW"/>
</dbReference>
<dbReference type="PROSITE" id="PS50106">
    <property type="entry name" value="PDZ"/>
    <property type="match status" value="1"/>
</dbReference>
<dbReference type="InterPro" id="IPR001478">
    <property type="entry name" value="PDZ"/>
</dbReference>
<dbReference type="InterPro" id="IPR043504">
    <property type="entry name" value="Peptidase_S1_PA_chymotrypsin"/>
</dbReference>
<dbReference type="FunFam" id="2.40.10.10:FF:000001">
    <property type="entry name" value="Periplasmic serine protease DegS"/>
    <property type="match status" value="1"/>
</dbReference>
<dbReference type="Gene3D" id="2.40.10.10">
    <property type="entry name" value="Trypsin-like serine proteases"/>
    <property type="match status" value="2"/>
</dbReference>
<dbReference type="PANTHER" id="PTHR43343:SF3">
    <property type="entry name" value="PROTEASE DO-LIKE 8, CHLOROPLASTIC"/>
    <property type="match status" value="1"/>
</dbReference>
<sequence>MLRSVFLEKRILPSGLRFSVTGVLGRAPALGSEANIPFGSIEVREKRTHFLIPPFECAGKLFSCKQLFSTCSNVENLSVREIQELLDAASIDYRDCIEKKELVQRLESHKDNLPRHLKRHLSKALRHYDSNGDFQVPPPHPPSELYNQRGLLPEEQNTVSMFKRCAPSVVNITSMASARLSPFAMDETQVPAGTGSGVVWDADGHIVTNFHVIQKASTCAITFSNNVTREARVVGTEPDKDLAVLRLANRSQDTLSPRLVARTQDKLTPIMVGSSQMLEVGQSVFAIGNPFGLDQTLTSGLVSGLGRQVKGVTGRVIRDVVQTDAAINPGNSGGPLLDSQGRLIGINTMIYSPSGASVGVGFAIPSDTVRRVVNQIVRHGRVIRPSLGLMIFDDRVSRQLGLRGVLIQSVLPGSGSDDAGLLGTRKHPSTGELILGDEIEAVGGQIVCTKEDLIAAIEVFNVGDLVLLGIRRANKSLDINVRLKHAAAE</sequence>
<protein>
    <submittedName>
        <fullName evidence="6">2 peptidase</fullName>
    </submittedName>
</protein>
<dbReference type="EMBL" id="GBEZ01007403">
    <property type="protein sequence ID" value="JAC78056.1"/>
    <property type="molecule type" value="Transcribed_RNA"/>
</dbReference>
<feature type="domain" description="PDZ" evidence="5">
    <location>
        <begin position="376"/>
        <end position="474"/>
    </location>
</feature>
<dbReference type="InterPro" id="IPR009003">
    <property type="entry name" value="Peptidase_S1_PA"/>
</dbReference>
<evidence type="ECO:0000256" key="2">
    <source>
        <dbReference type="ARBA" id="ARBA00022670"/>
    </source>
</evidence>
<organism evidence="6">
    <name type="scientific">Tetraselmis sp. GSL018</name>
    <dbReference type="NCBI Taxonomy" id="582737"/>
    <lineage>
        <taxon>Eukaryota</taxon>
        <taxon>Viridiplantae</taxon>
        <taxon>Chlorophyta</taxon>
        <taxon>core chlorophytes</taxon>
        <taxon>Chlorodendrophyceae</taxon>
        <taxon>Chlorodendrales</taxon>
        <taxon>Chlorodendraceae</taxon>
        <taxon>Tetraselmis</taxon>
    </lineage>
</organism>
<proteinExistence type="inferred from homology"/>
<dbReference type="PANTHER" id="PTHR43343">
    <property type="entry name" value="PEPTIDASE S12"/>
    <property type="match status" value="1"/>
</dbReference>
<dbReference type="SUPFAM" id="SSF50156">
    <property type="entry name" value="PDZ domain-like"/>
    <property type="match status" value="1"/>
</dbReference>
<gene>
    <name evidence="6" type="ORF">TSPGSL018_16143</name>
</gene>
<dbReference type="Gene3D" id="2.30.42.10">
    <property type="match status" value="1"/>
</dbReference>
<keyword evidence="4" id="KW-0720">Serine protease</keyword>
<keyword evidence="3" id="KW-0378">Hydrolase</keyword>
<dbReference type="AlphaFoldDB" id="A0A061S5J9"/>
<name>A0A061S5J9_9CHLO</name>
<dbReference type="GO" id="GO:0004252">
    <property type="term" value="F:serine-type endopeptidase activity"/>
    <property type="evidence" value="ECO:0007669"/>
    <property type="project" value="InterPro"/>
</dbReference>
<dbReference type="SUPFAM" id="SSF50494">
    <property type="entry name" value="Trypsin-like serine proteases"/>
    <property type="match status" value="1"/>
</dbReference>
<evidence type="ECO:0000256" key="1">
    <source>
        <dbReference type="ARBA" id="ARBA00010541"/>
    </source>
</evidence>
<dbReference type="InterPro" id="IPR036361">
    <property type="entry name" value="SAP_dom_sf"/>
</dbReference>
<evidence type="ECO:0000259" key="5">
    <source>
        <dbReference type="PROSITE" id="PS50106"/>
    </source>
</evidence>
<evidence type="ECO:0000313" key="6">
    <source>
        <dbReference type="EMBL" id="JAC78056.1"/>
    </source>
</evidence>
<comment type="similarity">
    <text evidence="1">Belongs to the peptidase S1C family.</text>
</comment>
<evidence type="ECO:0000256" key="4">
    <source>
        <dbReference type="ARBA" id="ARBA00022825"/>
    </source>
</evidence>
<evidence type="ECO:0000256" key="3">
    <source>
        <dbReference type="ARBA" id="ARBA00022801"/>
    </source>
</evidence>